<feature type="region of interest" description="Disordered" evidence="1">
    <location>
        <begin position="147"/>
        <end position="173"/>
    </location>
</feature>
<protein>
    <submittedName>
        <fullName evidence="2">Uncharacterized protein</fullName>
    </submittedName>
</protein>
<evidence type="ECO:0000313" key="2">
    <source>
        <dbReference type="EMBL" id="KAG5536958.1"/>
    </source>
</evidence>
<comment type="caution">
    <text evidence="2">The sequence shown here is derived from an EMBL/GenBank/DDBJ whole genome shotgun (WGS) entry which is preliminary data.</text>
</comment>
<keyword evidence="3" id="KW-1185">Reference proteome</keyword>
<reference evidence="2" key="1">
    <citation type="submission" date="2020-08" db="EMBL/GenBank/DDBJ databases">
        <title>Plant Genome Project.</title>
        <authorList>
            <person name="Zhang R.-G."/>
        </authorList>
    </citation>
    <scope>NUCLEOTIDE SEQUENCE</scope>
    <source>
        <strain evidence="2">WSP0</strain>
        <tissue evidence="2">Leaf</tissue>
    </source>
</reference>
<sequence>MVKTLTLPGKTFSKALKLSSITTLPSLPSSASTQLPPMFTIILPPRLNLRFIFSHVLGSCNSSIKHPLLNKSTKIPENPSSISAPIASPIYTLLENNTVKLHTLSLSGNFLSSHERSKNSRPTEITAGSISHPWTTPVGYDSRINLAADPAPNPRTASGPGGRIGGRVAKTSK</sequence>
<evidence type="ECO:0000256" key="1">
    <source>
        <dbReference type="SAM" id="MobiDB-lite"/>
    </source>
</evidence>
<name>A0AAV6J981_9ERIC</name>
<dbReference type="EMBL" id="JACTNZ010000008">
    <property type="protein sequence ID" value="KAG5536958.1"/>
    <property type="molecule type" value="Genomic_DNA"/>
</dbReference>
<proteinExistence type="predicted"/>
<organism evidence="2 3">
    <name type="scientific">Rhododendron griersonianum</name>
    <dbReference type="NCBI Taxonomy" id="479676"/>
    <lineage>
        <taxon>Eukaryota</taxon>
        <taxon>Viridiplantae</taxon>
        <taxon>Streptophyta</taxon>
        <taxon>Embryophyta</taxon>
        <taxon>Tracheophyta</taxon>
        <taxon>Spermatophyta</taxon>
        <taxon>Magnoliopsida</taxon>
        <taxon>eudicotyledons</taxon>
        <taxon>Gunneridae</taxon>
        <taxon>Pentapetalae</taxon>
        <taxon>asterids</taxon>
        <taxon>Ericales</taxon>
        <taxon>Ericaceae</taxon>
        <taxon>Ericoideae</taxon>
        <taxon>Rhodoreae</taxon>
        <taxon>Rhododendron</taxon>
    </lineage>
</organism>
<gene>
    <name evidence="2" type="ORF">RHGRI_024403</name>
</gene>
<evidence type="ECO:0000313" key="3">
    <source>
        <dbReference type="Proteomes" id="UP000823749"/>
    </source>
</evidence>
<accession>A0AAV6J981</accession>
<dbReference type="AlphaFoldDB" id="A0AAV6J981"/>
<dbReference type="Proteomes" id="UP000823749">
    <property type="component" value="Chromosome 8"/>
</dbReference>